<feature type="domain" description="Vta1/callose synthase N-terminal" evidence="10">
    <location>
        <begin position="48"/>
        <end position="191"/>
    </location>
</feature>
<proteinExistence type="inferred from homology"/>
<dbReference type="OrthoDB" id="391137at2759"/>
<keyword evidence="4" id="KW-0813">Transport</keyword>
<comment type="subcellular location">
    <subcellularLocation>
        <location evidence="2">Cytoplasm</location>
    </subcellularLocation>
    <subcellularLocation>
        <location evidence="1">Endosome membrane</location>
        <topology evidence="1">Peripheral membrane protein</topology>
    </subcellularLocation>
</comment>
<keyword evidence="7" id="KW-0653">Protein transport</keyword>
<evidence type="ECO:0000256" key="1">
    <source>
        <dbReference type="ARBA" id="ARBA00004481"/>
    </source>
</evidence>
<sequence>MEQCGLNVSRFVIQRRDYKIQTAASIWPAMSSQSFFGLPPVSSALKPISPYLQRAHELRTQDPIMAYWCAYHAAQLGISLKAKDSASRDILFALLGILEHLKKEIGAQDALDVESVSSAYVENFALKVFAMADNEDRAGSATRSTAKKFLAAANFLEVLKIFPKAEISESTEDKIKYAKWKAADIAKAFREGRKPTPGPAGSLEEDRDAALPASPSPLTTTLANNVGRSSQASGSGSDQSTQRVSPPSHIDVPRGAPAPFAPQPQTPPRYGDRWGGEGEATPGSWSTAATPGTAQHSSVEWDEQPSLARAAPESKNWHNPRSGSGSSSNSGGAGGIFEKTALVNGELESHNGNEYYASYDDDEGVRRHSAEFAISDDSFKKSVHFTPSVVGGLSDSSVASSSAPMSSSYDEPSHIGGDEREWPVDGPIATYGGSHPPQQSHPGVDLSILPPGFIPDPHQAWVTGVGAPPPTRISPPSAPNHDVYISSQHSLAPEQASIHHNIYALSAPPPPPQHDTPPSPPPTFELTPSSIAKAQKHSRFAISALDYEDAATARKELRAALATLGG</sequence>
<evidence type="ECO:0000259" key="10">
    <source>
        <dbReference type="Pfam" id="PF04652"/>
    </source>
</evidence>
<dbReference type="Proteomes" id="UP000565441">
    <property type="component" value="Unassembled WGS sequence"/>
</dbReference>
<dbReference type="Gene3D" id="1.25.40.270">
    <property type="entry name" value="Vacuolar protein sorting-associated protein vta1"/>
    <property type="match status" value="1"/>
</dbReference>
<dbReference type="GO" id="GO:0032511">
    <property type="term" value="P:late endosome to vacuole transport via multivesicular body sorting pathway"/>
    <property type="evidence" value="ECO:0007669"/>
    <property type="project" value="InterPro"/>
</dbReference>
<evidence type="ECO:0000256" key="5">
    <source>
        <dbReference type="ARBA" id="ARBA00022490"/>
    </source>
</evidence>
<evidence type="ECO:0000256" key="8">
    <source>
        <dbReference type="ARBA" id="ARBA00023136"/>
    </source>
</evidence>
<keyword evidence="8" id="KW-0472">Membrane</keyword>
<comment type="similarity">
    <text evidence="3">Belongs to the VTA1 family.</text>
</comment>
<dbReference type="InterPro" id="IPR041212">
    <property type="entry name" value="Vta1_C"/>
</dbReference>
<evidence type="ECO:0000313" key="12">
    <source>
        <dbReference type="EMBL" id="KAF5385240.1"/>
    </source>
</evidence>
<dbReference type="InterPro" id="IPR044538">
    <property type="entry name" value="Vta1-like"/>
</dbReference>
<feature type="compositionally biased region" description="Low complexity" evidence="9">
    <location>
        <begin position="227"/>
        <end position="242"/>
    </location>
</feature>
<keyword evidence="13" id="KW-1185">Reference proteome</keyword>
<evidence type="ECO:0000256" key="7">
    <source>
        <dbReference type="ARBA" id="ARBA00022927"/>
    </source>
</evidence>
<feature type="region of interest" description="Disordered" evidence="9">
    <location>
        <begin position="396"/>
        <end position="416"/>
    </location>
</feature>
<feature type="region of interest" description="Disordered" evidence="9">
    <location>
        <begin position="190"/>
        <end position="335"/>
    </location>
</feature>
<evidence type="ECO:0000256" key="2">
    <source>
        <dbReference type="ARBA" id="ARBA00004496"/>
    </source>
</evidence>
<name>A0A8H5HKY6_9AGAR</name>
<dbReference type="Gene3D" id="1.20.5.420">
    <property type="entry name" value="Immunoglobulin FC, subunit C"/>
    <property type="match status" value="1"/>
</dbReference>
<dbReference type="GO" id="GO:0015031">
    <property type="term" value="P:protein transport"/>
    <property type="evidence" value="ECO:0007669"/>
    <property type="project" value="UniProtKB-KW"/>
</dbReference>
<keyword evidence="6" id="KW-0967">Endosome</keyword>
<feature type="compositionally biased region" description="Polar residues" evidence="9">
    <location>
        <begin position="216"/>
        <end position="226"/>
    </location>
</feature>
<accession>A0A8H5HKY6</accession>
<evidence type="ECO:0008006" key="14">
    <source>
        <dbReference type="Google" id="ProtNLM"/>
    </source>
</evidence>
<dbReference type="Pfam" id="PF18097">
    <property type="entry name" value="Vta1_C"/>
    <property type="match status" value="1"/>
</dbReference>
<evidence type="ECO:0000313" key="13">
    <source>
        <dbReference type="Proteomes" id="UP000565441"/>
    </source>
</evidence>
<dbReference type="PANTHER" id="PTHR46009">
    <property type="entry name" value="VACUOLAR PROTEIN SORTING-ASSOCIATED PROTEIN VTA1 HOMOLOG"/>
    <property type="match status" value="1"/>
</dbReference>
<protein>
    <recommendedName>
        <fullName evidence="14">DUF605-domain-containing protein</fullName>
    </recommendedName>
</protein>
<feature type="region of interest" description="Disordered" evidence="9">
    <location>
        <begin position="504"/>
        <end position="527"/>
    </location>
</feature>
<evidence type="ECO:0000259" key="11">
    <source>
        <dbReference type="Pfam" id="PF18097"/>
    </source>
</evidence>
<evidence type="ECO:0000256" key="6">
    <source>
        <dbReference type="ARBA" id="ARBA00022753"/>
    </source>
</evidence>
<dbReference type="GO" id="GO:0010008">
    <property type="term" value="C:endosome membrane"/>
    <property type="evidence" value="ECO:0007669"/>
    <property type="project" value="UniProtKB-SubCell"/>
</dbReference>
<dbReference type="InterPro" id="IPR039431">
    <property type="entry name" value="Vta1/CALS_N"/>
</dbReference>
<dbReference type="AlphaFoldDB" id="A0A8H5HKY6"/>
<comment type="caution">
    <text evidence="12">The sequence shown here is derived from an EMBL/GenBank/DDBJ whole genome shotgun (WGS) entry which is preliminary data.</text>
</comment>
<dbReference type="Pfam" id="PF04652">
    <property type="entry name" value="Vta1"/>
    <property type="match status" value="1"/>
</dbReference>
<feature type="compositionally biased region" description="Polar residues" evidence="9">
    <location>
        <begin position="283"/>
        <end position="298"/>
    </location>
</feature>
<feature type="compositionally biased region" description="Low complexity" evidence="9">
    <location>
        <begin position="396"/>
        <end position="410"/>
    </location>
</feature>
<organism evidence="12 13">
    <name type="scientific">Tricholomella constricta</name>
    <dbReference type="NCBI Taxonomy" id="117010"/>
    <lineage>
        <taxon>Eukaryota</taxon>
        <taxon>Fungi</taxon>
        <taxon>Dikarya</taxon>
        <taxon>Basidiomycota</taxon>
        <taxon>Agaricomycotina</taxon>
        <taxon>Agaricomycetes</taxon>
        <taxon>Agaricomycetidae</taxon>
        <taxon>Agaricales</taxon>
        <taxon>Tricholomatineae</taxon>
        <taxon>Lyophyllaceae</taxon>
        <taxon>Tricholomella</taxon>
    </lineage>
</organism>
<reference evidence="12 13" key="1">
    <citation type="journal article" date="2020" name="ISME J.">
        <title>Uncovering the hidden diversity of litter-decomposition mechanisms in mushroom-forming fungi.</title>
        <authorList>
            <person name="Floudas D."/>
            <person name="Bentzer J."/>
            <person name="Ahren D."/>
            <person name="Johansson T."/>
            <person name="Persson P."/>
            <person name="Tunlid A."/>
        </authorList>
    </citation>
    <scope>NUCLEOTIDE SEQUENCE [LARGE SCALE GENOMIC DNA]</scope>
    <source>
        <strain evidence="12 13">CBS 661.87</strain>
    </source>
</reference>
<evidence type="ECO:0000256" key="4">
    <source>
        <dbReference type="ARBA" id="ARBA00022448"/>
    </source>
</evidence>
<feature type="domain" description="Vta1 C-terminal" evidence="11">
    <location>
        <begin position="528"/>
        <end position="564"/>
    </location>
</feature>
<gene>
    <name evidence="12" type="ORF">D9615_001280</name>
</gene>
<dbReference type="InterPro" id="IPR023175">
    <property type="entry name" value="Vta1/CALS_N_sf"/>
</dbReference>
<evidence type="ECO:0000256" key="3">
    <source>
        <dbReference type="ARBA" id="ARBA00007895"/>
    </source>
</evidence>
<dbReference type="GO" id="GO:0005771">
    <property type="term" value="C:multivesicular body"/>
    <property type="evidence" value="ECO:0007669"/>
    <property type="project" value="TreeGrafter"/>
</dbReference>
<dbReference type="EMBL" id="JAACJP010000004">
    <property type="protein sequence ID" value="KAF5385240.1"/>
    <property type="molecule type" value="Genomic_DNA"/>
</dbReference>
<dbReference type="PANTHER" id="PTHR46009:SF1">
    <property type="entry name" value="VACUOLAR PROTEIN SORTING-ASSOCIATED PROTEIN VTA1 HOMOLOG"/>
    <property type="match status" value="1"/>
</dbReference>
<evidence type="ECO:0000256" key="9">
    <source>
        <dbReference type="SAM" id="MobiDB-lite"/>
    </source>
</evidence>
<keyword evidence="5" id="KW-0963">Cytoplasm</keyword>
<feature type="compositionally biased region" description="Pro residues" evidence="9">
    <location>
        <begin position="507"/>
        <end position="523"/>
    </location>
</feature>